<dbReference type="Proteomes" id="UP001159405">
    <property type="component" value="Unassembled WGS sequence"/>
</dbReference>
<dbReference type="EMBL" id="CALNXK010000268">
    <property type="protein sequence ID" value="CAH3180047.1"/>
    <property type="molecule type" value="Genomic_DNA"/>
</dbReference>
<reference evidence="1 2" key="1">
    <citation type="submission" date="2022-05" db="EMBL/GenBank/DDBJ databases">
        <authorList>
            <consortium name="Genoscope - CEA"/>
            <person name="William W."/>
        </authorList>
    </citation>
    <scope>NUCLEOTIDE SEQUENCE [LARGE SCALE GENOMIC DNA]</scope>
</reference>
<name>A0ABN8RNW2_9CNID</name>
<evidence type="ECO:0000313" key="1">
    <source>
        <dbReference type="EMBL" id="CAH3180047.1"/>
    </source>
</evidence>
<protein>
    <submittedName>
        <fullName evidence="1">Uncharacterized protein</fullName>
    </submittedName>
</protein>
<evidence type="ECO:0000313" key="2">
    <source>
        <dbReference type="Proteomes" id="UP001159405"/>
    </source>
</evidence>
<accession>A0ABN8RNW2</accession>
<keyword evidence="2" id="KW-1185">Reference proteome</keyword>
<proteinExistence type="predicted"/>
<organism evidence="1 2">
    <name type="scientific">Porites lobata</name>
    <dbReference type="NCBI Taxonomy" id="104759"/>
    <lineage>
        <taxon>Eukaryota</taxon>
        <taxon>Metazoa</taxon>
        <taxon>Cnidaria</taxon>
        <taxon>Anthozoa</taxon>
        <taxon>Hexacorallia</taxon>
        <taxon>Scleractinia</taxon>
        <taxon>Fungiina</taxon>
        <taxon>Poritidae</taxon>
        <taxon>Porites</taxon>
    </lineage>
</organism>
<gene>
    <name evidence="1" type="ORF">PLOB_00022680</name>
</gene>
<sequence>RVVASAYTTANTHATTPKIVGSCCVRLHAASGVRTNMEWTEQHDNCLCQEILVLGPFKAKKGSIARGQIWDEIAINLNSLEHPQMQSDEAICQRTIYAFERQT</sequence>
<feature type="non-terminal residue" evidence="1">
    <location>
        <position position="1"/>
    </location>
</feature>
<comment type="caution">
    <text evidence="1">The sequence shown here is derived from an EMBL/GenBank/DDBJ whole genome shotgun (WGS) entry which is preliminary data.</text>
</comment>